<feature type="compositionally biased region" description="Polar residues" evidence="1">
    <location>
        <begin position="181"/>
        <end position="195"/>
    </location>
</feature>
<feature type="domain" description="Flp pilus assembly protein RcpC/CpaB" evidence="3">
    <location>
        <begin position="110"/>
        <end position="249"/>
    </location>
</feature>
<feature type="compositionally biased region" description="Basic and acidic residues" evidence="1">
    <location>
        <begin position="308"/>
        <end position="320"/>
    </location>
</feature>
<comment type="caution">
    <text evidence="4">The sequence shown here is derived from an EMBL/GenBank/DDBJ whole genome shotgun (WGS) entry which is preliminary data.</text>
</comment>
<organism evidence="4 5">
    <name type="scientific">Pseudomethylobacillus aquaticus</name>
    <dbReference type="NCBI Taxonomy" id="2676064"/>
    <lineage>
        <taxon>Bacteria</taxon>
        <taxon>Pseudomonadati</taxon>
        <taxon>Pseudomonadota</taxon>
        <taxon>Betaproteobacteria</taxon>
        <taxon>Nitrosomonadales</taxon>
        <taxon>Methylophilaceae</taxon>
        <taxon>Pseudomethylobacillus</taxon>
    </lineage>
</organism>
<evidence type="ECO:0000313" key="4">
    <source>
        <dbReference type="EMBL" id="ROH88138.1"/>
    </source>
</evidence>
<dbReference type="Gene3D" id="3.90.1210.10">
    <property type="entry name" value="Antifreeze-like/N-acetylneuraminic acid synthase C-terminal domain"/>
    <property type="match status" value="1"/>
</dbReference>
<evidence type="ECO:0000259" key="3">
    <source>
        <dbReference type="Pfam" id="PF16976"/>
    </source>
</evidence>
<feature type="domain" description="SAF" evidence="2">
    <location>
        <begin position="47"/>
        <end position="103"/>
    </location>
</feature>
<dbReference type="Proteomes" id="UP000275137">
    <property type="component" value="Unassembled WGS sequence"/>
</dbReference>
<protein>
    <submittedName>
        <fullName evidence="4">Flp pilus assembly protein CpaB</fullName>
    </submittedName>
</protein>
<gene>
    <name evidence="4" type="primary">cpaB</name>
    <name evidence="4" type="ORF">ED236_01285</name>
</gene>
<evidence type="ECO:0000313" key="5">
    <source>
        <dbReference type="Proteomes" id="UP000275137"/>
    </source>
</evidence>
<proteinExistence type="predicted"/>
<accession>A0A3N0V6Y5</accession>
<sequence length="320" mass="33888">MTVNFLRIVALLLVIGAVAAGWFGLRLSERPAEPVIVKAPPMTYPQVVVEQTIPAGEVLKETDLSVRMVEQKNLMTFSSKSQLIGKMTIAQIEAGSPVLTSQLPDLGPAAEMLKPGERGIAIKVDEVVGVGGHIKPGDHVDVLLFLEAENKTDKAVKQTNAQVVLQDVRVLSYGPDLQATAQSETTENTEQNSLLGQDDALSAGKPKSSERSNEKSGAASRSAVLAVKEFDMTRLMLAANTGSLRLALRGAEPPTPLEATVDSRQISLAELAAADGKKAVVAAPGPSKLASSPARKPVQKSTQVILHSGDKTETISFKEN</sequence>
<keyword evidence="5" id="KW-1185">Reference proteome</keyword>
<name>A0A3N0V6Y5_9PROT</name>
<dbReference type="NCBIfam" id="TIGR03177">
    <property type="entry name" value="pilus_cpaB"/>
    <property type="match status" value="1"/>
</dbReference>
<dbReference type="PROSITE" id="PS50890">
    <property type="entry name" value="PUA"/>
    <property type="match status" value="1"/>
</dbReference>
<dbReference type="InterPro" id="IPR031571">
    <property type="entry name" value="RcpC_dom"/>
</dbReference>
<dbReference type="InterPro" id="IPR036732">
    <property type="entry name" value="AFP_Neu5c_C_sf"/>
</dbReference>
<dbReference type="CDD" id="cd11614">
    <property type="entry name" value="SAF_CpaB_FlgA_like"/>
    <property type="match status" value="1"/>
</dbReference>
<dbReference type="AlphaFoldDB" id="A0A3N0V6Y5"/>
<evidence type="ECO:0000259" key="2">
    <source>
        <dbReference type="Pfam" id="PF08666"/>
    </source>
</evidence>
<dbReference type="Pfam" id="PF08666">
    <property type="entry name" value="SAF"/>
    <property type="match status" value="1"/>
</dbReference>
<evidence type="ECO:0000256" key="1">
    <source>
        <dbReference type="SAM" id="MobiDB-lite"/>
    </source>
</evidence>
<dbReference type="SUPFAM" id="SSF51269">
    <property type="entry name" value="AFP III-like domain"/>
    <property type="match status" value="1"/>
</dbReference>
<dbReference type="RefSeq" id="WP_123236132.1">
    <property type="nucleotide sequence ID" value="NZ_RJVP01000001.1"/>
</dbReference>
<feature type="region of interest" description="Disordered" evidence="1">
    <location>
        <begin position="283"/>
        <end position="320"/>
    </location>
</feature>
<reference evidence="4 5" key="1">
    <citation type="submission" date="2018-10" db="EMBL/GenBank/DDBJ databases">
        <authorList>
            <person name="Chen W.-M."/>
        </authorList>
    </citation>
    <scope>NUCLEOTIDE SEQUENCE [LARGE SCALE GENOMIC DNA]</scope>
    <source>
        <strain evidence="4 5">H-5</strain>
    </source>
</reference>
<dbReference type="Pfam" id="PF16976">
    <property type="entry name" value="RcpC"/>
    <property type="match status" value="1"/>
</dbReference>
<dbReference type="InterPro" id="IPR017592">
    <property type="entry name" value="Pilus_assmbl_Flp-typ_CpaB"/>
</dbReference>
<feature type="region of interest" description="Disordered" evidence="1">
    <location>
        <begin position="181"/>
        <end position="221"/>
    </location>
</feature>
<dbReference type="EMBL" id="RJVP01000001">
    <property type="protein sequence ID" value="ROH88138.1"/>
    <property type="molecule type" value="Genomic_DNA"/>
</dbReference>
<dbReference type="InterPro" id="IPR013974">
    <property type="entry name" value="SAF"/>
</dbReference>